<dbReference type="OrthoDB" id="1656051at2"/>
<dbReference type="InParanoid" id="A0A540VJV5"/>
<accession>A0A540VJV5</accession>
<dbReference type="EMBL" id="VIGC01000005">
    <property type="protein sequence ID" value="TQE97055.1"/>
    <property type="molecule type" value="Genomic_DNA"/>
</dbReference>
<dbReference type="AlphaFoldDB" id="A0A540VJV5"/>
<sequence length="587" mass="67006">MNGKLSLKTFWEAVEQRLAECSADELRDILRGMARHVSPSARGEFLAQLGAGVVSSPTPATPWEALLDDIEDLFLEFQEAMASADEWEEDNWRYEYGEDSSRPYDDFVEPVTLLFERTALAFDHGELPLAHQAYRRLFDLLDAEDDYGRGLSLFHLTGLDQKEVVARYLRAVYEVTPLARRPSVLYEEMSRFSEYPFSAHQHMMLEDLLQISPHPLPDQEAFFKAWVAFLHTQSGSRADAWLREAVRMTEGTAGLERLARTEGRRHPRAYLDWFTDLEEAGQYREVLVAAREALEALPDDLPIRAAIADHLCAAASVLKDTESLRAGRWEAFLAKPTLARLLDLWEVFPVGKERFTWMQRAAQHMEQIRARNTSGEHPYYPALDLDDLERPVVPDDALLAHARLLAGNWATAHRAVADKKVLGWSRTSSDQGLVLSFLLALLSGQPRQALSPNLERLWLWNLQITTLDRWTYSLTGENELGQRADRIYANYLVGGEENSQLRLEAGQEATYLAWCLDVARKRIDAIVSNQHRKSYNKAANLTVACAEVLSHRGEINAADAWVRDIRERFPRHHAFQRELRTALSRRT</sequence>
<proteinExistence type="predicted"/>
<comment type="caution">
    <text evidence="1">The sequence shown here is derived from an EMBL/GenBank/DDBJ whole genome shotgun (WGS) entry which is preliminary data.</text>
</comment>
<organism evidence="1 2">
    <name type="scientific">Litorilinea aerophila</name>
    <dbReference type="NCBI Taxonomy" id="1204385"/>
    <lineage>
        <taxon>Bacteria</taxon>
        <taxon>Bacillati</taxon>
        <taxon>Chloroflexota</taxon>
        <taxon>Caldilineae</taxon>
        <taxon>Caldilineales</taxon>
        <taxon>Caldilineaceae</taxon>
        <taxon>Litorilinea</taxon>
    </lineage>
</organism>
<evidence type="ECO:0000313" key="2">
    <source>
        <dbReference type="Proteomes" id="UP000317371"/>
    </source>
</evidence>
<dbReference type="RefSeq" id="WP_141609040.1">
    <property type="nucleotide sequence ID" value="NZ_VIGC02000005.1"/>
</dbReference>
<name>A0A540VJV5_9CHLR</name>
<evidence type="ECO:0000313" key="1">
    <source>
        <dbReference type="EMBL" id="TQE97055.1"/>
    </source>
</evidence>
<keyword evidence="2" id="KW-1185">Reference proteome</keyword>
<gene>
    <name evidence="1" type="ORF">FKZ61_05320</name>
</gene>
<protein>
    <submittedName>
        <fullName evidence="1">Uncharacterized protein</fullName>
    </submittedName>
</protein>
<reference evidence="1 2" key="1">
    <citation type="submission" date="2019-06" db="EMBL/GenBank/DDBJ databases">
        <title>Genome sequence of Litorilinea aerophila BAA-2444.</title>
        <authorList>
            <person name="Maclea K.S."/>
            <person name="Maurais E.G."/>
            <person name="Iannazzi L.C."/>
        </authorList>
    </citation>
    <scope>NUCLEOTIDE SEQUENCE [LARGE SCALE GENOMIC DNA]</scope>
    <source>
        <strain evidence="1 2">ATCC BAA-2444</strain>
    </source>
</reference>
<dbReference type="Proteomes" id="UP000317371">
    <property type="component" value="Unassembled WGS sequence"/>
</dbReference>